<dbReference type="STRING" id="872970.SAMN04488134_10625"/>
<organism evidence="3 4">
    <name type="scientific">Amphibacillus marinus</name>
    <dbReference type="NCBI Taxonomy" id="872970"/>
    <lineage>
        <taxon>Bacteria</taxon>
        <taxon>Bacillati</taxon>
        <taxon>Bacillota</taxon>
        <taxon>Bacilli</taxon>
        <taxon>Bacillales</taxon>
        <taxon>Bacillaceae</taxon>
        <taxon>Amphibacillus</taxon>
    </lineage>
</organism>
<dbReference type="InterPro" id="IPR038503">
    <property type="entry name" value="SpoIIIAH_sf"/>
</dbReference>
<dbReference type="EMBL" id="FODJ01000006">
    <property type="protein sequence ID" value="SEO30401.1"/>
    <property type="molecule type" value="Genomic_DNA"/>
</dbReference>
<dbReference type="OrthoDB" id="2939102at2"/>
<feature type="transmembrane region" description="Helical" evidence="2">
    <location>
        <begin position="7"/>
        <end position="24"/>
    </location>
</feature>
<keyword evidence="2" id="KW-0812">Transmembrane</keyword>
<feature type="compositionally biased region" description="Acidic residues" evidence="1">
    <location>
        <begin position="41"/>
        <end position="61"/>
    </location>
</feature>
<evidence type="ECO:0000256" key="1">
    <source>
        <dbReference type="SAM" id="MobiDB-lite"/>
    </source>
</evidence>
<dbReference type="RefSeq" id="WP_091497233.1">
    <property type="nucleotide sequence ID" value="NZ_FODJ01000006.1"/>
</dbReference>
<dbReference type="InterPro" id="IPR024232">
    <property type="entry name" value="SpoIIIAH"/>
</dbReference>
<dbReference type="AlphaFoldDB" id="A0A1H8NL14"/>
<gene>
    <name evidence="3" type="ORF">SAMN04488134_10625</name>
</gene>
<dbReference type="Gene3D" id="1.10.287.4300">
    <property type="entry name" value="Stage III sporulation protein AH-like"/>
    <property type="match status" value="1"/>
</dbReference>
<protein>
    <submittedName>
        <fullName evidence="3">Stage III sporulation protein AH</fullName>
    </submittedName>
</protein>
<accession>A0A1H8NL14</accession>
<keyword evidence="4" id="KW-1185">Reference proteome</keyword>
<keyword evidence="2" id="KW-1133">Transmembrane helix</keyword>
<evidence type="ECO:0000256" key="2">
    <source>
        <dbReference type="SAM" id="Phobius"/>
    </source>
</evidence>
<keyword evidence="2" id="KW-0472">Membrane</keyword>
<reference evidence="3 4" key="1">
    <citation type="submission" date="2016-10" db="EMBL/GenBank/DDBJ databases">
        <authorList>
            <person name="de Groot N.N."/>
        </authorList>
    </citation>
    <scope>NUCLEOTIDE SEQUENCE [LARGE SCALE GENOMIC DNA]</scope>
    <source>
        <strain evidence="3 4">CGMCC 1.10434</strain>
    </source>
</reference>
<feature type="region of interest" description="Disordered" evidence="1">
    <location>
        <begin position="41"/>
        <end position="64"/>
    </location>
</feature>
<name>A0A1H8NL14_9BACI</name>
<sequence>MLKKQTVWLLTLLSLMVVLSVYYMNSPTGEDLAFIFQEEGDEQQLTDPPAEDDGNITDDGELTTSSVTSENDLFTIIRMELAQSRSSRLEQLETVVASGTASSEEKNKAYDEIKAMDALSSKELIVEETLKSEYGYPDVLVRTMDESIVVTIKADELSETEANHIMRMVYDEFGPLQVEVKFQPASS</sequence>
<dbReference type="Proteomes" id="UP000199300">
    <property type="component" value="Unassembled WGS sequence"/>
</dbReference>
<dbReference type="Pfam" id="PF12685">
    <property type="entry name" value="SpoIIIAH"/>
    <property type="match status" value="1"/>
</dbReference>
<proteinExistence type="predicted"/>
<evidence type="ECO:0000313" key="3">
    <source>
        <dbReference type="EMBL" id="SEO30401.1"/>
    </source>
</evidence>
<evidence type="ECO:0000313" key="4">
    <source>
        <dbReference type="Proteomes" id="UP000199300"/>
    </source>
</evidence>